<dbReference type="GO" id="GO:0016491">
    <property type="term" value="F:oxidoreductase activity"/>
    <property type="evidence" value="ECO:0007669"/>
    <property type="project" value="InterPro"/>
</dbReference>
<evidence type="ECO:0000313" key="3">
    <source>
        <dbReference type="EMBL" id="KAF1949853.1"/>
    </source>
</evidence>
<proteinExistence type="inferred from homology"/>
<dbReference type="OrthoDB" id="2519291at2759"/>
<evidence type="ECO:0000256" key="1">
    <source>
        <dbReference type="ARBA" id="ARBA00005986"/>
    </source>
</evidence>
<evidence type="ECO:0000313" key="4">
    <source>
        <dbReference type="Proteomes" id="UP000800035"/>
    </source>
</evidence>
<dbReference type="Gene3D" id="3.30.70.100">
    <property type="match status" value="1"/>
</dbReference>
<keyword evidence="4" id="KW-1185">Reference proteome</keyword>
<dbReference type="Pfam" id="PF07110">
    <property type="entry name" value="EthD"/>
    <property type="match status" value="1"/>
</dbReference>
<organism evidence="3 4">
    <name type="scientific">Byssothecium circinans</name>
    <dbReference type="NCBI Taxonomy" id="147558"/>
    <lineage>
        <taxon>Eukaryota</taxon>
        <taxon>Fungi</taxon>
        <taxon>Dikarya</taxon>
        <taxon>Ascomycota</taxon>
        <taxon>Pezizomycotina</taxon>
        <taxon>Dothideomycetes</taxon>
        <taxon>Pleosporomycetidae</taxon>
        <taxon>Pleosporales</taxon>
        <taxon>Massarineae</taxon>
        <taxon>Massarinaceae</taxon>
        <taxon>Byssothecium</taxon>
    </lineage>
</organism>
<reference evidence="3" key="1">
    <citation type="journal article" date="2020" name="Stud. Mycol.">
        <title>101 Dothideomycetes genomes: a test case for predicting lifestyles and emergence of pathogens.</title>
        <authorList>
            <person name="Haridas S."/>
            <person name="Albert R."/>
            <person name="Binder M."/>
            <person name="Bloem J."/>
            <person name="Labutti K."/>
            <person name="Salamov A."/>
            <person name="Andreopoulos B."/>
            <person name="Baker S."/>
            <person name="Barry K."/>
            <person name="Bills G."/>
            <person name="Bluhm B."/>
            <person name="Cannon C."/>
            <person name="Castanera R."/>
            <person name="Culley D."/>
            <person name="Daum C."/>
            <person name="Ezra D."/>
            <person name="Gonzalez J."/>
            <person name="Henrissat B."/>
            <person name="Kuo A."/>
            <person name="Liang C."/>
            <person name="Lipzen A."/>
            <person name="Lutzoni F."/>
            <person name="Magnuson J."/>
            <person name="Mondo S."/>
            <person name="Nolan M."/>
            <person name="Ohm R."/>
            <person name="Pangilinan J."/>
            <person name="Park H.-J."/>
            <person name="Ramirez L."/>
            <person name="Alfaro M."/>
            <person name="Sun H."/>
            <person name="Tritt A."/>
            <person name="Yoshinaga Y."/>
            <person name="Zwiers L.-H."/>
            <person name="Turgeon B."/>
            <person name="Goodwin S."/>
            <person name="Spatafora J."/>
            <person name="Crous P."/>
            <person name="Grigoriev I."/>
        </authorList>
    </citation>
    <scope>NUCLEOTIDE SEQUENCE</scope>
    <source>
        <strain evidence="3">CBS 675.92</strain>
    </source>
</reference>
<gene>
    <name evidence="3" type="ORF">CC80DRAFT_554929</name>
</gene>
<dbReference type="Proteomes" id="UP000800035">
    <property type="component" value="Unassembled WGS sequence"/>
</dbReference>
<dbReference type="InterPro" id="IPR011008">
    <property type="entry name" value="Dimeric_a/b-barrel"/>
</dbReference>
<dbReference type="InterPro" id="IPR009799">
    <property type="entry name" value="EthD_dom"/>
</dbReference>
<feature type="domain" description="EthD" evidence="2">
    <location>
        <begin position="13"/>
        <end position="101"/>
    </location>
</feature>
<dbReference type="AlphaFoldDB" id="A0A6A5TAW2"/>
<accession>A0A6A5TAW2</accession>
<sequence length="112" mass="12940">MVFRVYMLAVKAPGITLEQFKDHWDNQHLNLLKEIAGDAYPLVHEHRYPEKFAGTDAYLFDGIGYLEFASREDFLKLAAIAEAPENKARLDADEQTFLDKSKIQMYVVDDKE</sequence>
<comment type="similarity">
    <text evidence="1">Belongs to the tpcK family.</text>
</comment>
<dbReference type="SUPFAM" id="SSF54909">
    <property type="entry name" value="Dimeric alpha+beta barrel"/>
    <property type="match status" value="1"/>
</dbReference>
<name>A0A6A5TAW2_9PLEO</name>
<evidence type="ECO:0000259" key="2">
    <source>
        <dbReference type="Pfam" id="PF07110"/>
    </source>
</evidence>
<protein>
    <recommendedName>
        <fullName evidence="2">EthD domain-containing protein</fullName>
    </recommendedName>
</protein>
<dbReference type="EMBL" id="ML977031">
    <property type="protein sequence ID" value="KAF1949853.1"/>
    <property type="molecule type" value="Genomic_DNA"/>
</dbReference>